<dbReference type="InterPro" id="IPR001810">
    <property type="entry name" value="F-box_dom"/>
</dbReference>
<dbReference type="SMART" id="SM00367">
    <property type="entry name" value="LRR_CC"/>
    <property type="match status" value="2"/>
</dbReference>
<evidence type="ECO:0000313" key="7">
    <source>
        <dbReference type="EMBL" id="KAG8196333.1"/>
    </source>
</evidence>
<evidence type="ECO:0000256" key="4">
    <source>
        <dbReference type="ARBA" id="ARBA00023004"/>
    </source>
</evidence>
<evidence type="ECO:0000313" key="8">
    <source>
        <dbReference type="Proteomes" id="UP000827092"/>
    </source>
</evidence>
<dbReference type="InterPro" id="IPR001611">
    <property type="entry name" value="Leu-rich_rpt"/>
</dbReference>
<dbReference type="Pfam" id="PF13516">
    <property type="entry name" value="LRR_6"/>
    <property type="match status" value="2"/>
</dbReference>
<dbReference type="CDD" id="cd12109">
    <property type="entry name" value="Hr_FBXL5"/>
    <property type="match status" value="1"/>
</dbReference>
<dbReference type="Proteomes" id="UP000827092">
    <property type="component" value="Unassembled WGS sequence"/>
</dbReference>
<dbReference type="Gene3D" id="3.80.10.10">
    <property type="entry name" value="Ribonuclease Inhibitor"/>
    <property type="match status" value="2"/>
</dbReference>
<evidence type="ECO:0000259" key="6">
    <source>
        <dbReference type="PROSITE" id="PS50181"/>
    </source>
</evidence>
<evidence type="ECO:0000256" key="3">
    <source>
        <dbReference type="ARBA" id="ARBA00022786"/>
    </source>
</evidence>
<dbReference type="GO" id="GO:0046872">
    <property type="term" value="F:metal ion binding"/>
    <property type="evidence" value="ECO:0007669"/>
    <property type="project" value="UniProtKB-KW"/>
</dbReference>
<dbReference type="GO" id="GO:0006879">
    <property type="term" value="P:intracellular iron ion homeostasis"/>
    <property type="evidence" value="ECO:0007669"/>
    <property type="project" value="InterPro"/>
</dbReference>
<keyword evidence="1" id="KW-0963">Cytoplasm</keyword>
<dbReference type="GO" id="GO:0019005">
    <property type="term" value="C:SCF ubiquitin ligase complex"/>
    <property type="evidence" value="ECO:0007669"/>
    <property type="project" value="TreeGrafter"/>
</dbReference>
<keyword evidence="8" id="KW-1185">Reference proteome</keyword>
<dbReference type="InterPro" id="IPR006553">
    <property type="entry name" value="Leu-rich_rpt_Cys-con_subtyp"/>
</dbReference>
<organism evidence="7 8">
    <name type="scientific">Oedothorax gibbosus</name>
    <dbReference type="NCBI Taxonomy" id="931172"/>
    <lineage>
        <taxon>Eukaryota</taxon>
        <taxon>Metazoa</taxon>
        <taxon>Ecdysozoa</taxon>
        <taxon>Arthropoda</taxon>
        <taxon>Chelicerata</taxon>
        <taxon>Arachnida</taxon>
        <taxon>Araneae</taxon>
        <taxon>Araneomorphae</taxon>
        <taxon>Entelegynae</taxon>
        <taxon>Araneoidea</taxon>
        <taxon>Linyphiidae</taxon>
        <taxon>Erigoninae</taxon>
        <taxon>Oedothorax</taxon>
    </lineage>
</organism>
<dbReference type="PANTHER" id="PTHR13318">
    <property type="entry name" value="PARTNER OF PAIRED, ISOFORM B-RELATED"/>
    <property type="match status" value="1"/>
</dbReference>
<accession>A0AAV6VJM4</accession>
<keyword evidence="2" id="KW-0479">Metal-binding</keyword>
<sequence length="592" mass="66808">MAPYPEEIDVFSAPHSRMKALVDVYSEKLVCTDFSDYVSLDSLLRELHHTFCEFKSHEQIENRYIMRKLKKRLKLLSIQDAAVCNCHSDNKLQEMLSLVEAGYACCHEEERKSFGRRLQRALQDFNSTFLPHMREEEEVFQPMLMKYFEYEELKNLKERVIQEHSKWHAYEKNTFEDAQADHKVDYADAGTNDAPSLSVLPSEVLQHVLSFLPKRDLIRVSSVSRQWYSVSRTPTLWKEIHPTAWAHGIWDEYSECHEDRVSLFYPDSAPLPAHYSRDEDADVISEDEGDGEDGSGDRNTHQREALFIEGAVRHLLPQVGHGVKKIVLGSSRGLTSGMLRSILMLCPNVTYLDVSYTPILDSAFKGLSEHGSCTRLTHLNLSGCKSVTDEGLFRLADAMATPVLGGQRPLEDVYMNEECGVEEDCFCEIEESGLWLRRRRVCSHCCVNSFCDSMCMWDRGGVLCQLAKLSLQCPMATAPSPILKTEATLLGGGLRAGGSLKYLNLSGCKEITDDGLRCLFEAGVIRDLEFLDVSGCWLLSGQELCSITNSLKFLEPENISYCDQIVDGPYPQAANGCQNLENGVRACCRLSL</sequence>
<feature type="domain" description="F-box" evidence="6">
    <location>
        <begin position="194"/>
        <end position="240"/>
    </location>
</feature>
<dbReference type="InterPro" id="IPR045808">
    <property type="entry name" value="Hr_FBXL5"/>
</dbReference>
<dbReference type="AlphaFoldDB" id="A0AAV6VJM4"/>
<keyword evidence="4" id="KW-0408">Iron</keyword>
<evidence type="ECO:0000256" key="5">
    <source>
        <dbReference type="SAM" id="MobiDB-lite"/>
    </source>
</evidence>
<dbReference type="InterPro" id="IPR036047">
    <property type="entry name" value="F-box-like_dom_sf"/>
</dbReference>
<dbReference type="Pfam" id="PF12937">
    <property type="entry name" value="F-box-like"/>
    <property type="match status" value="1"/>
</dbReference>
<feature type="compositionally biased region" description="Acidic residues" evidence="5">
    <location>
        <begin position="279"/>
        <end position="294"/>
    </location>
</feature>
<gene>
    <name evidence="7" type="ORF">JTE90_013818</name>
</gene>
<dbReference type="SMART" id="SM00256">
    <property type="entry name" value="FBOX"/>
    <property type="match status" value="1"/>
</dbReference>
<evidence type="ECO:0000256" key="2">
    <source>
        <dbReference type="ARBA" id="ARBA00022723"/>
    </source>
</evidence>
<dbReference type="SUPFAM" id="SSF52047">
    <property type="entry name" value="RNI-like"/>
    <property type="match status" value="1"/>
</dbReference>
<protein>
    <recommendedName>
        <fullName evidence="6">F-box domain-containing protein</fullName>
    </recommendedName>
</protein>
<comment type="caution">
    <text evidence="7">The sequence shown here is derived from an EMBL/GenBank/DDBJ whole genome shotgun (WGS) entry which is preliminary data.</text>
</comment>
<dbReference type="PROSITE" id="PS50181">
    <property type="entry name" value="FBOX"/>
    <property type="match status" value="1"/>
</dbReference>
<dbReference type="EMBL" id="JAFNEN010000072">
    <property type="protein sequence ID" value="KAG8196333.1"/>
    <property type="molecule type" value="Genomic_DNA"/>
</dbReference>
<dbReference type="GO" id="GO:0031146">
    <property type="term" value="P:SCF-dependent proteasomal ubiquitin-dependent protein catabolic process"/>
    <property type="evidence" value="ECO:0007669"/>
    <property type="project" value="TreeGrafter"/>
</dbReference>
<reference evidence="7 8" key="1">
    <citation type="journal article" date="2022" name="Nat. Ecol. Evol.">
        <title>A masculinizing supergene underlies an exaggerated male reproductive morph in a spider.</title>
        <authorList>
            <person name="Hendrickx F."/>
            <person name="De Corte Z."/>
            <person name="Sonet G."/>
            <person name="Van Belleghem S.M."/>
            <person name="Kostlbacher S."/>
            <person name="Vangestel C."/>
        </authorList>
    </citation>
    <scope>NUCLEOTIDE SEQUENCE [LARGE SCALE GENOMIC DNA]</scope>
    <source>
        <strain evidence="7">W744_W776</strain>
    </source>
</reference>
<proteinExistence type="predicted"/>
<dbReference type="Gene3D" id="1.20.120.520">
    <property type="entry name" value="nmb1532 protein domain like"/>
    <property type="match status" value="1"/>
</dbReference>
<dbReference type="Gene3D" id="1.20.1280.50">
    <property type="match status" value="1"/>
</dbReference>
<name>A0AAV6VJM4_9ARAC</name>
<dbReference type="PANTHER" id="PTHR13318:SF19">
    <property type="entry name" value="F-BOX_LRR-REPEAT PROTEIN 5"/>
    <property type="match status" value="1"/>
</dbReference>
<dbReference type="InterPro" id="IPR032675">
    <property type="entry name" value="LRR_dom_sf"/>
</dbReference>
<feature type="region of interest" description="Disordered" evidence="5">
    <location>
        <begin position="274"/>
        <end position="299"/>
    </location>
</feature>
<dbReference type="SUPFAM" id="SSF81383">
    <property type="entry name" value="F-box domain"/>
    <property type="match status" value="1"/>
</dbReference>
<keyword evidence="3" id="KW-0833">Ubl conjugation pathway</keyword>
<evidence type="ECO:0000256" key="1">
    <source>
        <dbReference type="ARBA" id="ARBA00022490"/>
    </source>
</evidence>